<gene>
    <name evidence="4" type="primary">LOC117184964</name>
</gene>
<dbReference type="InterPro" id="IPR036412">
    <property type="entry name" value="HAD-like_sf"/>
</dbReference>
<keyword evidence="1" id="KW-1133">Transmembrane helix</keyword>
<dbReference type="GO" id="GO:0015031">
    <property type="term" value="P:protein transport"/>
    <property type="evidence" value="ECO:0007669"/>
    <property type="project" value="UniProtKB-KW"/>
</dbReference>
<proteinExistence type="inferred from homology"/>
<keyword evidence="1" id="KW-0813">Transport</keyword>
<keyword evidence="3" id="KW-1185">Reference proteome</keyword>
<keyword evidence="1" id="KW-0496">Mitochondrion</keyword>
<feature type="transmembrane region" description="Helical" evidence="1">
    <location>
        <begin position="59"/>
        <end position="76"/>
    </location>
</feature>
<keyword evidence="1" id="KW-0811">Translocation</keyword>
<feature type="transmembrane region" description="Helical" evidence="1">
    <location>
        <begin position="24"/>
        <end position="47"/>
    </location>
</feature>
<sequence length="241" mass="28095">MPEGANATIATNRGVYGNWEANTFTFSIFGTLNTWLVILIGIVLFNVNRKGLVQGSRYLIFKIFCYLVVKYLKSFYDFTPADTKKRTIIVDMNILISTVFVKKGKQWKKELGVPHDFTVEVPEYEGTMLIYKRPFLDHFLERVSRWFNLVIFIGSQENYATGMLDFLDDEGHQRYQRLYCRNPRRLYGQEAIVLDSTPPALCCYRENTIFVSTYIIGDWDRTLLSLLCFLDSVRYEDEVSS</sequence>
<name>A0A6I8WA19_DROPS</name>
<dbReference type="RefSeq" id="XP_033240132.1">
    <property type="nucleotide sequence ID" value="XM_033384241.1"/>
</dbReference>
<comment type="subunit">
    <text evidence="1">Component of the TIM23 complex.</text>
</comment>
<dbReference type="PROSITE" id="PS50969">
    <property type="entry name" value="FCP1"/>
    <property type="match status" value="1"/>
</dbReference>
<dbReference type="Gene3D" id="3.40.50.1000">
    <property type="entry name" value="HAD superfamily/HAD-like"/>
    <property type="match status" value="1"/>
</dbReference>
<comment type="similarity">
    <text evidence="1">Belongs to the TIM50 family.</text>
</comment>
<evidence type="ECO:0000259" key="2">
    <source>
        <dbReference type="PROSITE" id="PS50969"/>
    </source>
</evidence>
<comment type="caution">
    <text evidence="1">Lacks conserved residue(s) required for the propagation of feature annotation.</text>
</comment>
<organism evidence="3 4">
    <name type="scientific">Drosophila pseudoobscura pseudoobscura</name>
    <name type="common">Fruit fly</name>
    <dbReference type="NCBI Taxonomy" id="46245"/>
    <lineage>
        <taxon>Eukaryota</taxon>
        <taxon>Metazoa</taxon>
        <taxon>Ecdysozoa</taxon>
        <taxon>Arthropoda</taxon>
        <taxon>Hexapoda</taxon>
        <taxon>Insecta</taxon>
        <taxon>Pterygota</taxon>
        <taxon>Neoptera</taxon>
        <taxon>Endopterygota</taxon>
        <taxon>Diptera</taxon>
        <taxon>Brachycera</taxon>
        <taxon>Muscomorpha</taxon>
        <taxon>Ephydroidea</taxon>
        <taxon>Drosophilidae</taxon>
        <taxon>Drosophila</taxon>
        <taxon>Sophophora</taxon>
    </lineage>
</organism>
<dbReference type="KEGG" id="dpo:117184964"/>
<dbReference type="SMART" id="SM00577">
    <property type="entry name" value="CPDc"/>
    <property type="match status" value="1"/>
</dbReference>
<keyword evidence="1" id="KW-0472">Membrane</keyword>
<keyword evidence="1" id="KW-0812">Transmembrane</keyword>
<keyword evidence="1" id="KW-0809">Transit peptide</keyword>
<evidence type="ECO:0000313" key="4">
    <source>
        <dbReference type="RefSeq" id="XP_033240132.1"/>
    </source>
</evidence>
<reference evidence="4" key="1">
    <citation type="submission" date="2025-08" db="UniProtKB">
        <authorList>
            <consortium name="RefSeq"/>
        </authorList>
    </citation>
    <scope>IDENTIFICATION</scope>
    <source>
        <strain evidence="4">MV-25-SWS-2005</strain>
        <tissue evidence="4">Whole body</tissue>
    </source>
</reference>
<dbReference type="InterPro" id="IPR050365">
    <property type="entry name" value="TIM50"/>
</dbReference>
<dbReference type="AlphaFoldDB" id="A0A6I8WA19"/>
<keyword evidence="1" id="KW-0653">Protein transport</keyword>
<comment type="function">
    <text evidence="1">Essential component of the TIM23 complex, a complex that mediates the translocation of transit peptide-containing proteins across the mitochondrial inner membrane.</text>
</comment>
<dbReference type="SUPFAM" id="SSF56784">
    <property type="entry name" value="HAD-like"/>
    <property type="match status" value="1"/>
</dbReference>
<dbReference type="InterPro" id="IPR004274">
    <property type="entry name" value="FCP1_dom"/>
</dbReference>
<dbReference type="InParanoid" id="A0A6I8WA19"/>
<dbReference type="ExpressionAtlas" id="A0A6I8WA19">
    <property type="expression patterns" value="baseline"/>
</dbReference>
<dbReference type="GO" id="GO:0005744">
    <property type="term" value="C:TIM23 mitochondrial import inner membrane translocase complex"/>
    <property type="evidence" value="ECO:0007669"/>
    <property type="project" value="UniProtKB-UniRule"/>
</dbReference>
<evidence type="ECO:0000256" key="1">
    <source>
        <dbReference type="RuleBase" id="RU365079"/>
    </source>
</evidence>
<dbReference type="Proteomes" id="UP000001819">
    <property type="component" value="Chromosome X"/>
</dbReference>
<accession>A0A6I8WA19</accession>
<dbReference type="InterPro" id="IPR023214">
    <property type="entry name" value="HAD_sf"/>
</dbReference>
<protein>
    <recommendedName>
        <fullName evidence="1">Mitochondrial import inner membrane translocase subunit TIM50</fullName>
    </recommendedName>
</protein>
<evidence type="ECO:0000313" key="3">
    <source>
        <dbReference type="Proteomes" id="UP000001819"/>
    </source>
</evidence>
<dbReference type="PANTHER" id="PTHR12210">
    <property type="entry name" value="DULLARD PROTEIN PHOSPHATASE"/>
    <property type="match status" value="1"/>
</dbReference>
<feature type="domain" description="FCP1 homology" evidence="2">
    <location>
        <begin position="81"/>
        <end position="241"/>
    </location>
</feature>
<comment type="subcellular location">
    <subcellularLocation>
        <location evidence="1">Mitochondrion inner membrane</location>
        <topology evidence="1">Single-pass membrane protein</topology>
    </subcellularLocation>
</comment>
<dbReference type="Pfam" id="PF03031">
    <property type="entry name" value="NIF"/>
    <property type="match status" value="1"/>
</dbReference>